<evidence type="ECO:0000256" key="8">
    <source>
        <dbReference type="ARBA" id="ARBA00022723"/>
    </source>
</evidence>
<dbReference type="PROSITE" id="PS50999">
    <property type="entry name" value="COX2_TM"/>
    <property type="match status" value="1"/>
</dbReference>
<feature type="transmembrane region" description="Helical" evidence="18">
    <location>
        <begin position="47"/>
        <end position="71"/>
    </location>
</feature>
<dbReference type="SUPFAM" id="SSF81464">
    <property type="entry name" value="Cytochrome c oxidase subunit II-like, transmembrane region"/>
    <property type="match status" value="1"/>
</dbReference>
<proteinExistence type="inferred from homology"/>
<dbReference type="PRINTS" id="PR01166">
    <property type="entry name" value="CYCOXIDASEII"/>
</dbReference>
<dbReference type="PROSITE" id="PS50857">
    <property type="entry name" value="COX2_CUA"/>
    <property type="match status" value="2"/>
</dbReference>
<evidence type="ECO:0000259" key="20">
    <source>
        <dbReference type="PROSITE" id="PS50999"/>
    </source>
</evidence>
<feature type="transmembrane region" description="Helical" evidence="18">
    <location>
        <begin position="92"/>
        <end position="114"/>
    </location>
</feature>
<evidence type="ECO:0000256" key="14">
    <source>
        <dbReference type="ARBA" id="ARBA00031389"/>
    </source>
</evidence>
<keyword evidence="9" id="KW-1278">Translocase</keyword>
<evidence type="ECO:0000256" key="6">
    <source>
        <dbReference type="ARBA" id="ARBA00022660"/>
    </source>
</evidence>
<feature type="domain" description="Cytochrome oxidase subunit II transmembrane region profile" evidence="20">
    <location>
        <begin position="29"/>
        <end position="124"/>
    </location>
</feature>
<keyword evidence="21" id="KW-0496">Mitochondrion</keyword>
<evidence type="ECO:0000256" key="18">
    <source>
        <dbReference type="SAM" id="Phobius"/>
    </source>
</evidence>
<feature type="compositionally biased region" description="Low complexity" evidence="17">
    <location>
        <begin position="307"/>
        <end position="324"/>
    </location>
</feature>
<dbReference type="GO" id="GO:0004129">
    <property type="term" value="F:cytochrome-c oxidase activity"/>
    <property type="evidence" value="ECO:0007669"/>
    <property type="project" value="UniProtKB-EC"/>
</dbReference>
<dbReference type="Pfam" id="PF00116">
    <property type="entry name" value="COX2"/>
    <property type="match status" value="1"/>
</dbReference>
<dbReference type="SUPFAM" id="SSF49503">
    <property type="entry name" value="Cupredoxins"/>
    <property type="match status" value="2"/>
</dbReference>
<dbReference type="InterPro" id="IPR008972">
    <property type="entry name" value="Cupredoxin"/>
</dbReference>
<evidence type="ECO:0000256" key="17">
    <source>
        <dbReference type="SAM" id="MobiDB-lite"/>
    </source>
</evidence>
<evidence type="ECO:0000256" key="11">
    <source>
        <dbReference type="ARBA" id="ARBA00022989"/>
    </source>
</evidence>
<accession>A0A8F0FF61</accession>
<evidence type="ECO:0000259" key="19">
    <source>
        <dbReference type="PROSITE" id="PS50857"/>
    </source>
</evidence>
<evidence type="ECO:0000256" key="9">
    <source>
        <dbReference type="ARBA" id="ARBA00022967"/>
    </source>
</evidence>
<keyword evidence="12" id="KW-0186">Copper</keyword>
<evidence type="ECO:0000256" key="15">
    <source>
        <dbReference type="ARBA" id="ARBA00049512"/>
    </source>
</evidence>
<dbReference type="EC" id="7.1.1.9" evidence="4"/>
<evidence type="ECO:0000256" key="7">
    <source>
        <dbReference type="ARBA" id="ARBA00022692"/>
    </source>
</evidence>
<evidence type="ECO:0000256" key="4">
    <source>
        <dbReference type="ARBA" id="ARBA00012949"/>
    </source>
</evidence>
<dbReference type="InterPro" id="IPR034210">
    <property type="entry name" value="CcO_II_C"/>
</dbReference>
<comment type="similarity">
    <text evidence="3">Belongs to the cytochrome c oxidase subunit 2 family.</text>
</comment>
<dbReference type="Gene3D" id="2.60.40.420">
    <property type="entry name" value="Cupredoxins - blue copper proteins"/>
    <property type="match status" value="1"/>
</dbReference>
<comment type="catalytic activity">
    <reaction evidence="15">
        <text>4 Fe(II)-[cytochrome c] + O2 + 8 H(+)(in) = 4 Fe(III)-[cytochrome c] + 2 H2O + 4 H(+)(out)</text>
        <dbReference type="Rhea" id="RHEA:11436"/>
        <dbReference type="Rhea" id="RHEA-COMP:10350"/>
        <dbReference type="Rhea" id="RHEA-COMP:14399"/>
        <dbReference type="ChEBI" id="CHEBI:15377"/>
        <dbReference type="ChEBI" id="CHEBI:15378"/>
        <dbReference type="ChEBI" id="CHEBI:15379"/>
        <dbReference type="ChEBI" id="CHEBI:29033"/>
        <dbReference type="ChEBI" id="CHEBI:29034"/>
        <dbReference type="EC" id="7.1.1.9"/>
    </reaction>
    <physiologicalReaction direction="left-to-right" evidence="15">
        <dbReference type="Rhea" id="RHEA:11437"/>
    </physiologicalReaction>
</comment>
<keyword evidence="10" id="KW-0249">Electron transport</keyword>
<feature type="coiled-coil region" evidence="16">
    <location>
        <begin position="1125"/>
        <end position="1162"/>
    </location>
</feature>
<gene>
    <name evidence="21" type="primary">cox2</name>
</gene>
<comment type="subcellular location">
    <subcellularLocation>
        <location evidence="2">Membrane</location>
        <topology evidence="2">Multi-pass membrane protein</topology>
    </subcellularLocation>
</comment>
<feature type="domain" description="Cytochrome oxidase subunit II copper A binding" evidence="19">
    <location>
        <begin position="1127"/>
        <end position="1283"/>
    </location>
</feature>
<name>A0A8F0FF61_9PHAE</name>
<dbReference type="Gene3D" id="1.10.287.90">
    <property type="match status" value="1"/>
</dbReference>
<keyword evidence="8" id="KW-0479">Metal-binding</keyword>
<dbReference type="PANTHER" id="PTHR22888">
    <property type="entry name" value="CYTOCHROME C OXIDASE, SUBUNIT II"/>
    <property type="match status" value="1"/>
</dbReference>
<keyword evidence="13 18" id="KW-0472">Membrane</keyword>
<organism evidence="21">
    <name type="scientific">Lessoniopsis littoralis</name>
    <dbReference type="NCBI Taxonomy" id="169788"/>
    <lineage>
        <taxon>Eukaryota</taxon>
        <taxon>Sar</taxon>
        <taxon>Stramenopiles</taxon>
        <taxon>Ochrophyta</taxon>
        <taxon>PX clade</taxon>
        <taxon>Phaeophyceae</taxon>
        <taxon>Laminariales</taxon>
        <taxon>Alariaceae</taxon>
        <taxon>Lessoniopsis</taxon>
    </lineage>
</organism>
<geneLocation type="mitochondrion" evidence="21"/>
<keyword evidence="6" id="KW-0679">Respiratory chain</keyword>
<dbReference type="GO" id="GO:0042773">
    <property type="term" value="P:ATP synthesis coupled electron transport"/>
    <property type="evidence" value="ECO:0007669"/>
    <property type="project" value="TreeGrafter"/>
</dbReference>
<evidence type="ECO:0000256" key="10">
    <source>
        <dbReference type="ARBA" id="ARBA00022982"/>
    </source>
</evidence>
<dbReference type="GO" id="GO:0016020">
    <property type="term" value="C:membrane"/>
    <property type="evidence" value="ECO:0007669"/>
    <property type="project" value="UniProtKB-SubCell"/>
</dbReference>
<dbReference type="InterPro" id="IPR011759">
    <property type="entry name" value="Cyt_c_oxidase_su2_TM_dom"/>
</dbReference>
<feature type="region of interest" description="Disordered" evidence="17">
    <location>
        <begin position="304"/>
        <end position="325"/>
    </location>
</feature>
<comment type="cofactor">
    <cofactor evidence="1">
        <name>Cu cation</name>
        <dbReference type="ChEBI" id="CHEBI:23378"/>
    </cofactor>
</comment>
<dbReference type="PANTHER" id="PTHR22888:SF9">
    <property type="entry name" value="CYTOCHROME C OXIDASE SUBUNIT 2"/>
    <property type="match status" value="1"/>
</dbReference>
<dbReference type="InterPro" id="IPR036257">
    <property type="entry name" value="Cyt_c_oxidase_su2_TM_sf"/>
</dbReference>
<dbReference type="PROSITE" id="PS00078">
    <property type="entry name" value="COX2"/>
    <property type="match status" value="1"/>
</dbReference>
<sequence length="1287" mass="144596">MKFSHKNIIRITLIIFFYLYSYSIGSMDASHPWQVGLQDPATPIMEGIIFFNGLLMAFMLFIACLVGWLLYKSLTLFNEADHKNAVGFNHSTLLEVVWTIIPAGILMVISVPSYNLLYAMDEVIDPSLTIKVVGHQWYWSYECSDFEVSPVIKQDNLNQVEISYKALKDMADLIEYSRVEVAKGEKQTQIGIIKEFLESSEKDIKNVPEGPDKMLSRRLEWLIISILGNEGRKEFYGPLESHLTGEMVSILSEVKRQLSKGSLIQEQQDLVIKALKNFKQYIRIVNETELTAKTMDLFKSLDEINPGKGNAPSSDSSSGGLSKTESLDLNTSSIVTKLNKIDEVSYKWLELRAAENFYDKAETELSRALTQVFEAECVCLRALARGEIKIPIDKMMSNLNEGRTRLNKALVEAEIAENNLIDTQLIAHQLRLTRFEREGYSSEFEWDTANVEFKFSNNDLENAKIELDNAKASAKWAKIDLLASQVNALTAEYFQADAEWASKDPSIIRSKVLLKDGYDGWTEKLNLESKKVLDIHELKFMLAHEELKSANTILDIFQSGLTEEEVSKCNSIADSSEAEFMAIEKQKISVEEEFERGKDILANAKDELNNYKAVSNRADIRLERSQIAFDKFKLVSSRAEAVLKGAESIFNTAKENLTGFESDFNSIKPKMVLDNLIEKYGNVKSEFDKAVSLVNIAKFDLDIVKDRLEIVKKYVDNTEKRLDDTPVIYELPKVTDKSNKYFDNFLWEIHNEDLITVKAQLKGSEAVVEESKIVLSNMEQALTESFIKLIEVELKKGKALINFLKFNLNTVSVTTSDERLVDIETHIGNLQLNLGNVIREKVISTFDTESSDCLKVIINMVDNDLSKASLVSGSVKPAFIADTTGSNISDMIESAVDSAWLKTLKADVSAAILDYDEASRILGYASKILDKTADDLSSVPKFSENNSMESLIALQTATKNSLKNTLNWIEKALVSSSAIDTILEPGSLQAKSSCEVLKAKAELANVKWFAARVSRSLDTPMQEDVKPFNRQFCDVSVLESNSALASDNGLSGSDAAGEDGNSGNKKSKEEIKEMLSKLESREIDYTHAGLREEVLQTFKELIETLDQNTADDVKNMLYEALLSITNEEEEKNKSLKTQIKMINELIENHKEKEVEEEITERQRINFDSYLIADDDLVIPEVSGTGKAGKVFRLLEVDNRLVVPTNTHIRVLVTSADVLHSWAVPSLGVKVDACPGRLNQVFLFIKREGVFYGQCSELCGVNHGFMPIVVQAVNQDEYLTWVGKRLCP</sequence>
<keyword evidence="11 18" id="KW-1133">Transmembrane helix</keyword>
<keyword evidence="7 18" id="KW-0812">Transmembrane</keyword>
<dbReference type="InterPro" id="IPR001505">
    <property type="entry name" value="Copper_CuA"/>
</dbReference>
<dbReference type="InterPro" id="IPR002429">
    <property type="entry name" value="CcO_II-like_C"/>
</dbReference>
<feature type="transmembrane region" description="Helical" evidence="18">
    <location>
        <begin position="7"/>
        <end position="27"/>
    </location>
</feature>
<dbReference type="CDD" id="cd13912">
    <property type="entry name" value="CcO_II_C"/>
    <property type="match status" value="1"/>
</dbReference>
<dbReference type="InterPro" id="IPR045187">
    <property type="entry name" value="CcO_II"/>
</dbReference>
<reference evidence="21" key="1">
    <citation type="journal article" date="2021" name="Genome Biol. Evol.">
        <title>Genomic rearrangements and sequence evolution across brown algal organelles.</title>
        <authorList>
            <person name="Starko S."/>
            <person name="Bringloe T.T."/>
            <person name="Gomez M.S."/>
            <person name="Darby H."/>
            <person name="Graham S.W."/>
            <person name="Martone P.T."/>
        </authorList>
    </citation>
    <scope>NUCLEOTIDE SEQUENCE</scope>
</reference>
<dbReference type="Pfam" id="PF02790">
    <property type="entry name" value="COX2_TM"/>
    <property type="match status" value="1"/>
</dbReference>
<dbReference type="EMBL" id="MZ156066">
    <property type="protein sequence ID" value="QWK45041.1"/>
    <property type="molecule type" value="Genomic_DNA"/>
</dbReference>
<feature type="domain" description="Cytochrome oxidase subunit II copper A binding" evidence="19">
    <location>
        <begin position="125"/>
        <end position="241"/>
    </location>
</feature>
<evidence type="ECO:0000256" key="16">
    <source>
        <dbReference type="SAM" id="Coils"/>
    </source>
</evidence>
<keyword evidence="5" id="KW-0813">Transport</keyword>
<evidence type="ECO:0000313" key="21">
    <source>
        <dbReference type="EMBL" id="QWK45041.1"/>
    </source>
</evidence>
<feature type="coiled-coil region" evidence="16">
    <location>
        <begin position="453"/>
        <end position="480"/>
    </location>
</feature>
<evidence type="ECO:0000256" key="1">
    <source>
        <dbReference type="ARBA" id="ARBA00001935"/>
    </source>
</evidence>
<evidence type="ECO:0000256" key="2">
    <source>
        <dbReference type="ARBA" id="ARBA00004141"/>
    </source>
</evidence>
<protein>
    <recommendedName>
        <fullName evidence="4">cytochrome-c oxidase</fullName>
        <ecNumber evidence="4">7.1.1.9</ecNumber>
    </recommendedName>
    <alternativeName>
        <fullName evidence="14">Cytochrome c oxidase polypeptide II</fullName>
    </alternativeName>
</protein>
<evidence type="ECO:0000256" key="5">
    <source>
        <dbReference type="ARBA" id="ARBA00022448"/>
    </source>
</evidence>
<evidence type="ECO:0000256" key="12">
    <source>
        <dbReference type="ARBA" id="ARBA00023008"/>
    </source>
</evidence>
<keyword evidence="16" id="KW-0175">Coiled coil</keyword>
<evidence type="ECO:0000256" key="13">
    <source>
        <dbReference type="ARBA" id="ARBA00023136"/>
    </source>
</evidence>
<dbReference type="GO" id="GO:0005507">
    <property type="term" value="F:copper ion binding"/>
    <property type="evidence" value="ECO:0007669"/>
    <property type="project" value="InterPro"/>
</dbReference>
<feature type="region of interest" description="Disordered" evidence="17">
    <location>
        <begin position="1045"/>
        <end position="1072"/>
    </location>
</feature>
<evidence type="ECO:0000256" key="3">
    <source>
        <dbReference type="ARBA" id="ARBA00007866"/>
    </source>
</evidence>